<feature type="region of interest" description="Disordered" evidence="1">
    <location>
        <begin position="1"/>
        <end position="80"/>
    </location>
</feature>
<dbReference type="AlphaFoldDB" id="A0A1A6AFK2"/>
<name>A0A1A6AFK2_9TREE</name>
<sequence length="172" mass="18563">MLEDLEEQEENRDDGGVSPLALGSPALLGTEDKGNDGATSGSAPAEMVDHIDPQTDSASPTPSDASNASDSEIAGDADRRSIFQRCSARRRPQIETEEDPVLEETEVGCEAAWSDSDYVMSDEEGKWKALLAELLVCHSVILGKRKRAESDADMAARKRLKINATSTAQRNE</sequence>
<accession>A0A1A6AFK2</accession>
<feature type="compositionally biased region" description="Acidic residues" evidence="1">
    <location>
        <begin position="1"/>
        <end position="12"/>
    </location>
</feature>
<gene>
    <name evidence="2" type="ORF">I303_00646</name>
</gene>
<evidence type="ECO:0000256" key="1">
    <source>
        <dbReference type="SAM" id="MobiDB-lite"/>
    </source>
</evidence>
<feature type="compositionally biased region" description="Polar residues" evidence="1">
    <location>
        <begin position="54"/>
        <end position="70"/>
    </location>
</feature>
<organism evidence="2">
    <name type="scientific">Kwoniella dejecticola CBS 10117</name>
    <dbReference type="NCBI Taxonomy" id="1296121"/>
    <lineage>
        <taxon>Eukaryota</taxon>
        <taxon>Fungi</taxon>
        <taxon>Dikarya</taxon>
        <taxon>Basidiomycota</taxon>
        <taxon>Agaricomycotina</taxon>
        <taxon>Tremellomycetes</taxon>
        <taxon>Tremellales</taxon>
        <taxon>Cryptococcaceae</taxon>
        <taxon>Kwoniella</taxon>
    </lineage>
</organism>
<dbReference type="EMBL" id="KI894027">
    <property type="protein sequence ID" value="OBR88829.1"/>
    <property type="molecule type" value="Genomic_DNA"/>
</dbReference>
<evidence type="ECO:0000313" key="2">
    <source>
        <dbReference type="EMBL" id="OBR88829.1"/>
    </source>
</evidence>
<reference evidence="2" key="1">
    <citation type="submission" date="2013-07" db="EMBL/GenBank/DDBJ databases">
        <title>The Genome Sequence of Cryptococcus dejecticola CBS10117.</title>
        <authorList>
            <consortium name="The Broad Institute Genome Sequencing Platform"/>
            <person name="Cuomo C."/>
            <person name="Litvintseva A."/>
            <person name="Chen Y."/>
            <person name="Heitman J."/>
            <person name="Sun S."/>
            <person name="Springer D."/>
            <person name="Dromer F."/>
            <person name="Young S.K."/>
            <person name="Zeng Q."/>
            <person name="Gargeya S."/>
            <person name="Fitzgerald M."/>
            <person name="Abouelleil A."/>
            <person name="Alvarado L."/>
            <person name="Berlin A.M."/>
            <person name="Chapman S.B."/>
            <person name="Dewar J."/>
            <person name="Goldberg J."/>
            <person name="Griggs A."/>
            <person name="Gujja S."/>
            <person name="Hansen M."/>
            <person name="Howarth C."/>
            <person name="Imamovic A."/>
            <person name="Larimer J."/>
            <person name="McCowan C."/>
            <person name="Murphy C."/>
            <person name="Pearson M."/>
            <person name="Priest M."/>
            <person name="Roberts A."/>
            <person name="Saif S."/>
            <person name="Shea T."/>
            <person name="Sykes S."/>
            <person name="Wortman J."/>
            <person name="Nusbaum C."/>
            <person name="Birren B."/>
        </authorList>
    </citation>
    <scope>NUCLEOTIDE SEQUENCE [LARGE SCALE GENOMIC DNA]</scope>
    <source>
        <strain evidence="2">CBS 10117</strain>
    </source>
</reference>
<proteinExistence type="predicted"/>
<dbReference type="VEuPathDB" id="FungiDB:I303_00646"/>
<protein>
    <submittedName>
        <fullName evidence="2">Uncharacterized protein</fullName>
    </submittedName>
</protein>